<protein>
    <submittedName>
        <fullName evidence="3">Uncharacterized protein</fullName>
    </submittedName>
</protein>
<organism evidence="3 4">
    <name type="scientific">Parvularcula mediterranea</name>
    <dbReference type="NCBI Taxonomy" id="2732508"/>
    <lineage>
        <taxon>Bacteria</taxon>
        <taxon>Pseudomonadati</taxon>
        <taxon>Pseudomonadota</taxon>
        <taxon>Alphaproteobacteria</taxon>
        <taxon>Parvularculales</taxon>
        <taxon>Parvularculaceae</taxon>
        <taxon>Parvularcula</taxon>
    </lineage>
</organism>
<keyword evidence="2" id="KW-0472">Membrane</keyword>
<feature type="region of interest" description="Disordered" evidence="1">
    <location>
        <begin position="362"/>
        <end position="393"/>
    </location>
</feature>
<accession>A0A7Y3W645</accession>
<keyword evidence="4" id="KW-1185">Reference proteome</keyword>
<feature type="transmembrane region" description="Helical" evidence="2">
    <location>
        <begin position="85"/>
        <end position="109"/>
    </location>
</feature>
<evidence type="ECO:0000256" key="1">
    <source>
        <dbReference type="SAM" id="MobiDB-lite"/>
    </source>
</evidence>
<evidence type="ECO:0000256" key="2">
    <source>
        <dbReference type="SAM" id="Phobius"/>
    </source>
</evidence>
<evidence type="ECO:0000313" key="4">
    <source>
        <dbReference type="Proteomes" id="UP000536835"/>
    </source>
</evidence>
<dbReference type="EMBL" id="JABFCX010000003">
    <property type="protein sequence ID" value="NNU17138.1"/>
    <property type="molecule type" value="Genomic_DNA"/>
</dbReference>
<sequence>MAEAERDLVDELTDAPAPVETVRATMVADARPAPVRRSGWLPDAEQIWTAAKLLSVLILAVWLIAWPIGTTLALRETTGLWKFGLGYSGAVVILALSNSLLVLLGGYLLRASLRLEETASRLGQAVDHFEPAIKADAVRGDLDLLGGELDRALVKLAKAEKQIRDQVGAIDAAAETMRGGTKEGTERLAKERQALIDATAKMNAEADAFATALAARSRKAEEDASSAFPDIEEKLKRLEVVSAQSADQFASLREAMVETNQLFREAPKGLADDLKGGADTLRTAQQALIDESEKLRLLIEQQKTRADSLGRSLAEQSEKLKTRPAEPAPAPAAAPAPAPAAKKNGSAKNLGGSWRRILEKVENDSAAQPRPQAQPRTPPRPVPELPAAKTPEEQERVLRMQRFTMAMKAQLFGMPSADEQQRFERGERQLFVGQILANDPVDLRAKLRTTIGKDESFAEASETYLADFDQLLAPVVGDDAASSEVALQDMLRTPLGQLYVAIGTAKGHFD</sequence>
<keyword evidence="2" id="KW-0812">Transmembrane</keyword>
<dbReference type="Proteomes" id="UP000536835">
    <property type="component" value="Unassembled WGS sequence"/>
</dbReference>
<name>A0A7Y3W645_9PROT</name>
<gene>
    <name evidence="3" type="ORF">HK107_12475</name>
</gene>
<feature type="transmembrane region" description="Helical" evidence="2">
    <location>
        <begin position="47"/>
        <end position="65"/>
    </location>
</feature>
<keyword evidence="2" id="KW-1133">Transmembrane helix</keyword>
<feature type="region of interest" description="Disordered" evidence="1">
    <location>
        <begin position="305"/>
        <end position="350"/>
    </location>
</feature>
<evidence type="ECO:0000313" key="3">
    <source>
        <dbReference type="EMBL" id="NNU17138.1"/>
    </source>
</evidence>
<feature type="compositionally biased region" description="Pro residues" evidence="1">
    <location>
        <begin position="326"/>
        <end position="338"/>
    </location>
</feature>
<comment type="caution">
    <text evidence="3">The sequence shown here is derived from an EMBL/GenBank/DDBJ whole genome shotgun (WGS) entry which is preliminary data.</text>
</comment>
<dbReference type="RefSeq" id="WP_173200271.1">
    <property type="nucleotide sequence ID" value="NZ_JABFCX010000003.1"/>
</dbReference>
<feature type="compositionally biased region" description="Low complexity" evidence="1">
    <location>
        <begin position="366"/>
        <end position="375"/>
    </location>
</feature>
<proteinExistence type="predicted"/>
<reference evidence="3 4" key="1">
    <citation type="submission" date="2020-05" db="EMBL/GenBank/DDBJ databases">
        <title>Parvularcula mediterraneae sp. nov., isolated from polypropylene straw from shallow seawater of the seashore of Laganas in Zakynthos island, Greece.</title>
        <authorList>
            <person name="Szabo I."/>
            <person name="Al-Omari J."/>
            <person name="Rado J."/>
            <person name="Szerdahelyi G.S."/>
        </authorList>
    </citation>
    <scope>NUCLEOTIDE SEQUENCE [LARGE SCALE GENOMIC DNA]</scope>
    <source>
        <strain evidence="3 4">ZS-1/3</strain>
    </source>
</reference>
<dbReference type="AlphaFoldDB" id="A0A7Y3W645"/>